<name>X1H3T7_9ZZZZ</name>
<dbReference type="PANTHER" id="PTHR47635:SF2">
    <property type="entry name" value="LAMG-LIKE JELLYROLL FOLD DOMAIN-CONTAINING PROTEIN"/>
    <property type="match status" value="1"/>
</dbReference>
<organism evidence="1">
    <name type="scientific">marine sediment metagenome</name>
    <dbReference type="NCBI Taxonomy" id="412755"/>
    <lineage>
        <taxon>unclassified sequences</taxon>
        <taxon>metagenomes</taxon>
        <taxon>ecological metagenomes</taxon>
    </lineage>
</organism>
<sequence>GFPFMKDPDLVLCLPFDEGEGDIAYDKSANGNDGTLVNMGAEDWVDGVIGKALDFDAEDDQVTSNLIYANNPSFTVACWIYPRGHSEYFGPIVGTGYGNSMRSGLGLMSNNKLYYIDHSFVYLIKELILNNWYHVGFTYNNGIIKGYVNGIEVVSFSHTKDVTSATTIIGRAITIVGDTYRAFDGIIDEPRIYKRAITAAEMKLLADSPRNGFRLVAGKDHTYEHAFTDRAIVDFEKVFEDGEEYTEKGSINDVEDTASTFFFNTDTK</sequence>
<accession>X1H3T7</accession>
<reference evidence="1" key="1">
    <citation type="journal article" date="2014" name="Front. Microbiol.">
        <title>High frequency of phylogenetically diverse reductive dehalogenase-homologous genes in deep subseafloor sedimentary metagenomes.</title>
        <authorList>
            <person name="Kawai M."/>
            <person name="Futagami T."/>
            <person name="Toyoda A."/>
            <person name="Takaki Y."/>
            <person name="Nishi S."/>
            <person name="Hori S."/>
            <person name="Arai W."/>
            <person name="Tsubouchi T."/>
            <person name="Morono Y."/>
            <person name="Uchiyama I."/>
            <person name="Ito T."/>
            <person name="Fujiyama A."/>
            <person name="Inagaki F."/>
            <person name="Takami H."/>
        </authorList>
    </citation>
    <scope>NUCLEOTIDE SEQUENCE</scope>
    <source>
        <strain evidence="1">Expedition CK06-06</strain>
    </source>
</reference>
<evidence type="ECO:0008006" key="2">
    <source>
        <dbReference type="Google" id="ProtNLM"/>
    </source>
</evidence>
<dbReference type="EMBL" id="BARU01027939">
    <property type="protein sequence ID" value="GAH64846.1"/>
    <property type="molecule type" value="Genomic_DNA"/>
</dbReference>
<proteinExistence type="predicted"/>
<comment type="caution">
    <text evidence="1">The sequence shown here is derived from an EMBL/GenBank/DDBJ whole genome shotgun (WGS) entry which is preliminary data.</text>
</comment>
<feature type="non-terminal residue" evidence="1">
    <location>
        <position position="1"/>
    </location>
</feature>
<dbReference type="Pfam" id="PF13385">
    <property type="entry name" value="Laminin_G_3"/>
    <property type="match status" value="1"/>
</dbReference>
<feature type="non-terminal residue" evidence="1">
    <location>
        <position position="268"/>
    </location>
</feature>
<gene>
    <name evidence="1" type="ORF">S03H2_44657</name>
</gene>
<dbReference type="SUPFAM" id="SSF49899">
    <property type="entry name" value="Concanavalin A-like lectins/glucanases"/>
    <property type="match status" value="1"/>
</dbReference>
<dbReference type="AlphaFoldDB" id="X1H3T7"/>
<dbReference type="Gene3D" id="2.60.120.200">
    <property type="match status" value="1"/>
</dbReference>
<dbReference type="PANTHER" id="PTHR47635">
    <property type="entry name" value="CUB DOMAIN-CONTAINING PROTEIN"/>
    <property type="match status" value="1"/>
</dbReference>
<evidence type="ECO:0000313" key="1">
    <source>
        <dbReference type="EMBL" id="GAH64846.1"/>
    </source>
</evidence>
<dbReference type="InterPro" id="IPR013320">
    <property type="entry name" value="ConA-like_dom_sf"/>
</dbReference>
<protein>
    <recommendedName>
        <fullName evidence="2">LamG-like jellyroll fold domain-containing protein</fullName>
    </recommendedName>
</protein>